<name>A0A8X8GR46_STAHO</name>
<keyword evidence="2" id="KW-1185">Reference proteome</keyword>
<reference evidence="1 2" key="1">
    <citation type="submission" date="2022-06" db="EMBL/GenBank/DDBJ databases">
        <title>Staphylococcus hominis ShoR14 genome sequence.</title>
        <authorList>
            <person name="Yeo C.C."/>
            <person name="Chew C.H."/>
            <person name="Che Hamzah A.M."/>
            <person name="Al-Trad E.I."/>
        </authorList>
    </citation>
    <scope>NUCLEOTIDE SEQUENCE [LARGE SCALE GENOMIC DNA]</scope>
    <source>
        <strain evidence="1 2">ShoR14</strain>
    </source>
</reference>
<evidence type="ECO:0000313" key="2">
    <source>
        <dbReference type="Proteomes" id="UP000665944"/>
    </source>
</evidence>
<proteinExistence type="predicted"/>
<dbReference type="RefSeq" id="WP_209244371.1">
    <property type="nucleotide sequence ID" value="NZ_JAGHKT020000016.1"/>
</dbReference>
<gene>
    <name evidence="1" type="ORF">J7T32_009530</name>
</gene>
<protein>
    <submittedName>
        <fullName evidence="1">Uncharacterized protein</fullName>
    </submittedName>
</protein>
<comment type="caution">
    <text evidence="1">The sequence shown here is derived from an EMBL/GenBank/DDBJ whole genome shotgun (WGS) entry which is preliminary data.</text>
</comment>
<dbReference type="EMBL" id="JAGHKT020000016">
    <property type="protein sequence ID" value="MCM5672980.1"/>
    <property type="molecule type" value="Genomic_DNA"/>
</dbReference>
<evidence type="ECO:0000313" key="1">
    <source>
        <dbReference type="EMBL" id="MCM5672980.1"/>
    </source>
</evidence>
<organism evidence="1 2">
    <name type="scientific">Staphylococcus hominis</name>
    <dbReference type="NCBI Taxonomy" id="1290"/>
    <lineage>
        <taxon>Bacteria</taxon>
        <taxon>Bacillati</taxon>
        <taxon>Bacillota</taxon>
        <taxon>Bacilli</taxon>
        <taxon>Bacillales</taxon>
        <taxon>Staphylococcaceae</taxon>
        <taxon>Staphylococcus</taxon>
    </lineage>
</organism>
<sequence>MRGTQATLKNGSQVKIIEVVNRKLPSQYWKLRVIDSNNEVSVIDISEIRLLGGT</sequence>
<dbReference type="AlphaFoldDB" id="A0A8X8GR46"/>
<dbReference type="Proteomes" id="UP000665944">
    <property type="component" value="Unassembled WGS sequence"/>
</dbReference>
<accession>A0A8X8GR46</accession>